<protein>
    <submittedName>
        <fullName evidence="1">Uncharacterized protein</fullName>
    </submittedName>
</protein>
<reference evidence="1" key="1">
    <citation type="journal article" date="2019" name="Mol. Phylogenet. Evol.">
        <title>Morphological evolution and classification of the red algal order Ceramiales inferred using plastid phylogenomics.</title>
        <authorList>
            <person name="Diaz-Tapia P."/>
            <person name="Pasella M.M."/>
            <person name="Verbruggen H."/>
            <person name="Maggs C.A."/>
        </authorList>
    </citation>
    <scope>NUCLEOTIDE SEQUENCE</scope>
    <source>
        <strain evidence="1">PD2941_2</strain>
    </source>
</reference>
<dbReference type="EMBL" id="MK814701">
    <property type="protein sequence ID" value="QCI07797.1"/>
    <property type="molecule type" value="Genomic_DNA"/>
</dbReference>
<dbReference type="AlphaFoldDB" id="A0A4D6WVV6"/>
<keyword evidence="1" id="KW-0934">Plastid</keyword>
<geneLocation type="plastid" evidence="1"/>
<organism evidence="1">
    <name type="scientific">Pleonosporium borreri</name>
    <dbReference type="NCBI Taxonomy" id="2575635"/>
    <lineage>
        <taxon>Eukaryota</taxon>
        <taxon>Rhodophyta</taxon>
        <taxon>Florideophyceae</taxon>
        <taxon>Rhodymeniophycidae</taxon>
        <taxon>Ceramiales</taxon>
        <taxon>Ceramiaceae</taxon>
        <taxon>Pleonosporium</taxon>
    </lineage>
</organism>
<proteinExistence type="predicted"/>
<accession>A0A4D6WVV6</accession>
<name>A0A4D6WVV6_9FLOR</name>
<evidence type="ECO:0000313" key="1">
    <source>
        <dbReference type="EMBL" id="QCI07797.1"/>
    </source>
</evidence>
<sequence length="470" mass="56870">MFNSYYKDFISFSNKAFNTDIYNNFKCKSNYSLISKLIVKNNILSKSNNLIEANDNSNNILIYRSLWQKLINKYLQETVYFSINNSESKIYFNKLKSYDLSIYKVNDYKKFLAKFNKSLINGEVLVSVNNINIHKNNLFINNKQLYFKYIWKKKFYCYLSLLKSLVTNQYALQQLFNRQIMNNLYNSCPLFTIMNNDNKLIMADSGKKILHSKYLFHLLYKRYIKHILLSYDYNNIYMGLFFINPEDAQEYQFYIKSKHLYSSRSNYLKPLIGSLHFYYNLINKRFYNMEFRLIPDLKEVSVLVNKYQYYNNISFNKDQQYGKNFFKGQPIYIIESNLVHHKYLKEKKQLNFFYYDKYSNKKYKSIFLNYTTALIAWNQFRNQYSDYKLPKNPIIKVYNLEDFLSNKNKEIYKENTMIIPSFNTYKFINNNMSTIANNSMNQLLKDKIIYTQSLFKRIIWSLTSRQPIKL</sequence>
<reference evidence="1" key="2">
    <citation type="submission" date="2019-04" db="EMBL/GenBank/DDBJ databases">
        <authorList>
            <person name="Pasella M."/>
        </authorList>
    </citation>
    <scope>NUCLEOTIDE SEQUENCE</scope>
    <source>
        <strain evidence="1">PD2941_2</strain>
    </source>
</reference>
<gene>
    <name evidence="1" type="primary">ycf80</name>
</gene>